<comment type="caution">
    <text evidence="2">The sequence shown here is derived from an EMBL/GenBank/DDBJ whole genome shotgun (WGS) entry which is preliminary data.</text>
</comment>
<dbReference type="GO" id="GO:0006313">
    <property type="term" value="P:DNA transposition"/>
    <property type="evidence" value="ECO:0007669"/>
    <property type="project" value="InterPro"/>
</dbReference>
<dbReference type="Pfam" id="PF01527">
    <property type="entry name" value="HTH_Tnp_1"/>
    <property type="match status" value="1"/>
</dbReference>
<proteinExistence type="predicted"/>
<accession>A0AA36M6B9</accession>
<reference evidence="2" key="1">
    <citation type="submission" date="2023-07" db="EMBL/GenBank/DDBJ databases">
        <authorList>
            <consortium name="CYATHOMIX"/>
        </authorList>
    </citation>
    <scope>NUCLEOTIDE SEQUENCE</scope>
    <source>
        <strain evidence="2">N/A</strain>
    </source>
</reference>
<evidence type="ECO:0008006" key="4">
    <source>
        <dbReference type="Google" id="ProtNLM"/>
    </source>
</evidence>
<evidence type="ECO:0000313" key="3">
    <source>
        <dbReference type="Proteomes" id="UP001176961"/>
    </source>
</evidence>
<dbReference type="AlphaFoldDB" id="A0AA36M6B9"/>
<dbReference type="InterPro" id="IPR010921">
    <property type="entry name" value="Trp_repressor/repl_initiator"/>
</dbReference>
<keyword evidence="3" id="KW-1185">Reference proteome</keyword>
<evidence type="ECO:0000256" key="1">
    <source>
        <dbReference type="SAM" id="MobiDB-lite"/>
    </source>
</evidence>
<evidence type="ECO:0000313" key="2">
    <source>
        <dbReference type="EMBL" id="CAJ0600754.1"/>
    </source>
</evidence>
<dbReference type="SUPFAM" id="SSF48295">
    <property type="entry name" value="TrpR-like"/>
    <property type="match status" value="1"/>
</dbReference>
<dbReference type="InterPro" id="IPR002514">
    <property type="entry name" value="Transposase_8"/>
</dbReference>
<feature type="region of interest" description="Disordered" evidence="1">
    <location>
        <begin position="1"/>
        <end position="25"/>
    </location>
</feature>
<dbReference type="GO" id="GO:0004803">
    <property type="term" value="F:transposase activity"/>
    <property type="evidence" value="ECO:0007669"/>
    <property type="project" value="InterPro"/>
</dbReference>
<dbReference type="GO" id="GO:0043565">
    <property type="term" value="F:sequence-specific DNA binding"/>
    <property type="evidence" value="ECO:0007669"/>
    <property type="project" value="InterPro"/>
</dbReference>
<dbReference type="EMBL" id="CATQJL010000282">
    <property type="protein sequence ID" value="CAJ0600754.1"/>
    <property type="molecule type" value="Genomic_DNA"/>
</dbReference>
<dbReference type="NCBIfam" id="NF047595">
    <property type="entry name" value="IS66_ISRel24_TnpA"/>
    <property type="match status" value="1"/>
</dbReference>
<organism evidence="2 3">
    <name type="scientific">Cylicocyclus nassatus</name>
    <name type="common">Nematode worm</name>
    <dbReference type="NCBI Taxonomy" id="53992"/>
    <lineage>
        <taxon>Eukaryota</taxon>
        <taxon>Metazoa</taxon>
        <taxon>Ecdysozoa</taxon>
        <taxon>Nematoda</taxon>
        <taxon>Chromadorea</taxon>
        <taxon>Rhabditida</taxon>
        <taxon>Rhabditina</taxon>
        <taxon>Rhabditomorpha</taxon>
        <taxon>Strongyloidea</taxon>
        <taxon>Strongylidae</taxon>
        <taxon>Cylicocyclus</taxon>
    </lineage>
</organism>
<protein>
    <recommendedName>
        <fullName evidence="4">Transposase</fullName>
    </recommendedName>
</protein>
<dbReference type="Proteomes" id="UP001176961">
    <property type="component" value="Unassembled WGS sequence"/>
</dbReference>
<dbReference type="PANTHER" id="PTHR37936:SF3">
    <property type="entry name" value="TRANSPOSASE INSC FOR INSERTION ELEMENT IS2A-RELATED"/>
    <property type="match status" value="1"/>
</dbReference>
<name>A0AA36M6B9_CYLNA</name>
<gene>
    <name evidence="2" type="ORF">CYNAS_LOCUS12737</name>
</gene>
<sequence>MNISINGFPKAPAVSPLKPSSSGAAFASALSDATSSVKAPSGDRAEISSAAVALSEQSSDTTAVVDEASWTRLMQMPEGERKAAVAKQADAISRAQGLPSGKYDYEHMSLGQLSVVRANMVQNLGYTSEQLSATWSVSLQKADGGTSFGSPVDWTTPRNVLSELSRDHNRLVVGRVSGRRSWADAEKLEILAEAFRPGVRVRDVIARREVSSSLIYTWRKQARLGKLGGVAPALPAFAEVRVADVAAPAPQPATSTSGLICIEFPGGVRVSVDGSVDAGALARVLSVLR</sequence>
<dbReference type="PANTHER" id="PTHR37936">
    <property type="entry name" value="TRANSPOSASE INSC FOR INSERTION ELEMENT IS2A-RELATED"/>
    <property type="match status" value="1"/>
</dbReference>